<evidence type="ECO:0000256" key="3">
    <source>
        <dbReference type="ARBA" id="ARBA00022679"/>
    </source>
</evidence>
<accession>A0A4R5NE16</accession>
<dbReference type="InterPro" id="IPR011013">
    <property type="entry name" value="Gal_mutarotase_sf_dom"/>
</dbReference>
<dbReference type="SUPFAM" id="SSF48208">
    <property type="entry name" value="Six-hairpin glycosidases"/>
    <property type="match status" value="1"/>
</dbReference>
<evidence type="ECO:0000313" key="10">
    <source>
        <dbReference type="Proteomes" id="UP000295257"/>
    </source>
</evidence>
<dbReference type="PANTHER" id="PTHR11051:SF8">
    <property type="entry name" value="PROTEIN-GLUCOSYLGALACTOSYLHYDROXYLYSINE GLUCOSIDASE"/>
    <property type="match status" value="1"/>
</dbReference>
<comment type="similarity">
    <text evidence="1">Belongs to the glycosyl hydrolase 65 family.</text>
</comment>
<dbReference type="Pfam" id="PF03632">
    <property type="entry name" value="Glyco_hydro_65m"/>
    <property type="match status" value="1"/>
</dbReference>
<dbReference type="Pfam" id="PF03636">
    <property type="entry name" value="Glyco_hydro_65N"/>
    <property type="match status" value="1"/>
</dbReference>
<feature type="domain" description="Glycoside hydrolase family 65 C-terminal" evidence="7">
    <location>
        <begin position="700"/>
        <end position="759"/>
    </location>
</feature>
<dbReference type="SUPFAM" id="SSF74650">
    <property type="entry name" value="Galactose mutarotase-like"/>
    <property type="match status" value="1"/>
</dbReference>
<dbReference type="RefSeq" id="WP_010021144.1">
    <property type="nucleotide sequence ID" value="NZ_PUFN01000022.1"/>
</dbReference>
<keyword evidence="3" id="KW-0808">Transferase</keyword>
<dbReference type="PIRSF" id="PIRSF036289">
    <property type="entry name" value="Glycosyl_hydrolase_malt_phosph"/>
    <property type="match status" value="1"/>
</dbReference>
<dbReference type="GO" id="GO:0030246">
    <property type="term" value="F:carbohydrate binding"/>
    <property type="evidence" value="ECO:0007669"/>
    <property type="project" value="InterPro"/>
</dbReference>
<keyword evidence="2" id="KW-0328">Glycosyltransferase</keyword>
<feature type="binding site" evidence="5">
    <location>
        <begin position="602"/>
        <end position="603"/>
    </location>
    <ligand>
        <name>substrate</name>
    </ligand>
</feature>
<dbReference type="Gene3D" id="1.50.10.10">
    <property type="match status" value="1"/>
</dbReference>
<gene>
    <name evidence="9" type="ORF">C5L30_000804</name>
</gene>
<evidence type="ECO:0000259" key="7">
    <source>
        <dbReference type="Pfam" id="PF03633"/>
    </source>
</evidence>
<dbReference type="Gene3D" id="2.70.98.40">
    <property type="entry name" value="Glycoside hydrolase, family 65, N-terminal domain"/>
    <property type="match status" value="1"/>
</dbReference>
<dbReference type="InterPro" id="IPR012341">
    <property type="entry name" value="6hp_glycosidase-like_sf"/>
</dbReference>
<dbReference type="InterPro" id="IPR017045">
    <property type="entry name" value="Malt_Pase/Glycosyl_Hdrlase"/>
</dbReference>
<feature type="domain" description="Glycoside hydrolase family 65 N-terminal" evidence="8">
    <location>
        <begin position="18"/>
        <end position="251"/>
    </location>
</feature>
<organism evidence="9 10">
    <name type="scientific">Companilactobacillus farciminis</name>
    <dbReference type="NCBI Taxonomy" id="1612"/>
    <lineage>
        <taxon>Bacteria</taxon>
        <taxon>Bacillati</taxon>
        <taxon>Bacillota</taxon>
        <taxon>Bacilli</taxon>
        <taxon>Lactobacillales</taxon>
        <taxon>Lactobacillaceae</taxon>
        <taxon>Companilactobacillus</taxon>
    </lineage>
</organism>
<dbReference type="InterPro" id="IPR005195">
    <property type="entry name" value="Glyco_hydro_65_M"/>
</dbReference>
<dbReference type="InterPro" id="IPR037018">
    <property type="entry name" value="GH65_N"/>
</dbReference>
<evidence type="ECO:0000256" key="4">
    <source>
        <dbReference type="PIRSR" id="PIRSR036289-50"/>
    </source>
</evidence>
<dbReference type="InterPro" id="IPR008928">
    <property type="entry name" value="6-hairpin_glycosidase_sf"/>
</dbReference>
<dbReference type="Pfam" id="PF03633">
    <property type="entry name" value="Glyco_hydro_65C"/>
    <property type="match status" value="1"/>
</dbReference>
<dbReference type="GO" id="GO:0016757">
    <property type="term" value="F:glycosyltransferase activity"/>
    <property type="evidence" value="ECO:0007669"/>
    <property type="project" value="UniProtKB-KW"/>
</dbReference>
<evidence type="ECO:0000313" key="9">
    <source>
        <dbReference type="EMBL" id="TDG71298.1"/>
    </source>
</evidence>
<keyword evidence="10" id="KW-1185">Reference proteome</keyword>
<reference evidence="9 10" key="1">
    <citation type="journal article" date="2019" name="Appl. Microbiol. Biotechnol.">
        <title>Uncovering carbohydrate metabolism through a genotype-phenotype association study of 56 lactic acid bacteria genomes.</title>
        <authorList>
            <person name="Buron-Moles G."/>
            <person name="Chailyan A."/>
            <person name="Dolejs I."/>
            <person name="Forster J."/>
            <person name="Miks M.H."/>
        </authorList>
    </citation>
    <scope>NUCLEOTIDE SEQUENCE [LARGE SCALE GENOMIC DNA]</scope>
    <source>
        <strain evidence="9 10">ATCC 29644</strain>
    </source>
</reference>
<dbReference type="STRING" id="1612.ABB44_05280"/>
<dbReference type="EMBL" id="PUFN01000022">
    <property type="protein sequence ID" value="TDG71298.1"/>
    <property type="molecule type" value="Genomic_DNA"/>
</dbReference>
<evidence type="ECO:0000256" key="1">
    <source>
        <dbReference type="ARBA" id="ARBA00006768"/>
    </source>
</evidence>
<dbReference type="InterPro" id="IPR005196">
    <property type="entry name" value="Glyco_hydro_65_N"/>
</dbReference>
<feature type="binding site" evidence="5">
    <location>
        <begin position="346"/>
        <end position="347"/>
    </location>
    <ligand>
        <name>substrate</name>
    </ligand>
</feature>
<sequence length="777" mass="89443">MKFCVDTDKNNSWYIGTKDYNSKMINKIETIMFQGNGYVGMRGVTEEPQLNEKRDMFVSGTFDAFPSEVTELPNLPDLLNMVFQVDGETLNLKDGQVKGYHKYLNMKNGELTREFTWIINHKQINFKFTRFVSMDNYHLLASKVTISADKDINLKIKSGIDGQQSNSGTQHLMEGSKRFYEGKFIQLTEKSQQSKIEFVFNSMHKLFVNEVLLNDKPYIKMGRRQIFENYDVDLAAGQIFQIVKYSNIFTSIDTDVKDDDLAEASVNCLKKSSWANYHELLQKSTRAWEKNIWKKNLVEIQSDDITPQVAINFARYQLAANTPHSPNMNIGAKGLTGEGYKGHTFWDTEIFMLPYFIFTMPKIARNLLEYRYLGLEGAHKKAIRNGYRGAEFPWEAANPSDGETAPLWGSADIVTGEPMKVWSGFIEQHITGDVVYAVMEYLNATNDRDFAKKMGYEIILDAARFWVSRLEYDQDHERYEITNVIGPDEYKEHADNNAYTNYLAHWCIQKAIQVVNILEEDHPDLYVTLDKKLDLAESYNDWISHVNKIYLPQPNEKGVIPQDDKYLAKRKIDVTKYQINDQISEIFKDYNLDQVNDLQVTKQADVMLLINLFDDYFDKDVKLANWNYYEPKTTHESSLSMPPHSMIANELGLDDQAYKFYRWTCETDMGVHVGKSVQGMHLASCGGIWSMTVQGFGGVRISNGKLRIDPHLPKAWSSLKYQICWHGSIVKVSITHDEMEVEVVGDGIEFINNGQEYQVPDNSKIEVDDFVPEKVKG</sequence>
<dbReference type="GO" id="GO:0004553">
    <property type="term" value="F:hydrolase activity, hydrolyzing O-glycosyl compounds"/>
    <property type="evidence" value="ECO:0007669"/>
    <property type="project" value="TreeGrafter"/>
</dbReference>
<feature type="active site" description="Proton donor" evidence="4">
    <location>
        <position position="489"/>
    </location>
</feature>
<name>A0A4R5NE16_9LACO</name>
<comment type="caution">
    <text evidence="9">The sequence shown here is derived from an EMBL/GenBank/DDBJ whole genome shotgun (WGS) entry which is preliminary data.</text>
</comment>
<proteinExistence type="inferred from homology"/>
<evidence type="ECO:0008006" key="11">
    <source>
        <dbReference type="Google" id="ProtNLM"/>
    </source>
</evidence>
<dbReference type="GO" id="GO:0005975">
    <property type="term" value="P:carbohydrate metabolic process"/>
    <property type="evidence" value="ECO:0007669"/>
    <property type="project" value="InterPro"/>
</dbReference>
<dbReference type="InterPro" id="IPR005194">
    <property type="entry name" value="Glyco_hydro_65_C"/>
</dbReference>
<evidence type="ECO:0000256" key="2">
    <source>
        <dbReference type="ARBA" id="ARBA00022676"/>
    </source>
</evidence>
<dbReference type="PANTHER" id="PTHR11051">
    <property type="entry name" value="GLYCOSYL HYDROLASE-RELATED"/>
    <property type="match status" value="1"/>
</dbReference>
<dbReference type="Gene3D" id="2.60.420.10">
    <property type="entry name" value="Maltose phosphorylase, domain 3"/>
    <property type="match status" value="1"/>
</dbReference>
<protein>
    <recommendedName>
        <fullName evidence="11">Kojibiose phosphorylase</fullName>
    </recommendedName>
</protein>
<dbReference type="AlphaFoldDB" id="A0A4R5NE16"/>
<evidence type="ECO:0000259" key="8">
    <source>
        <dbReference type="Pfam" id="PF03636"/>
    </source>
</evidence>
<dbReference type="OrthoDB" id="9758855at2"/>
<dbReference type="Proteomes" id="UP000295257">
    <property type="component" value="Unassembled WGS sequence"/>
</dbReference>
<evidence type="ECO:0000259" key="6">
    <source>
        <dbReference type="Pfam" id="PF03632"/>
    </source>
</evidence>
<evidence type="ECO:0000256" key="5">
    <source>
        <dbReference type="PIRSR" id="PIRSR036289-51"/>
    </source>
</evidence>
<feature type="domain" description="Glycoside hydrolase family 65 central catalytic" evidence="6">
    <location>
        <begin position="314"/>
        <end position="689"/>
    </location>
</feature>